<keyword evidence="18" id="KW-1185">Reference proteome</keyword>
<dbReference type="GO" id="GO:0004049">
    <property type="term" value="F:anthranilate synthase activity"/>
    <property type="evidence" value="ECO:0007669"/>
    <property type="project" value="UniProtKB-EC"/>
</dbReference>
<dbReference type="Pfam" id="PF04715">
    <property type="entry name" value="Anth_synt_I_N"/>
    <property type="match status" value="1"/>
</dbReference>
<proteinExistence type="inferred from homology"/>
<evidence type="ECO:0000256" key="12">
    <source>
        <dbReference type="ARBA" id="ARBA00023239"/>
    </source>
</evidence>
<reference evidence="18" key="1">
    <citation type="submission" date="2017-02" db="EMBL/GenBank/DDBJ databases">
        <authorList>
            <person name="Dridi B."/>
        </authorList>
    </citation>
    <scope>NUCLEOTIDE SEQUENCE [LARGE SCALE GENOMIC DNA]</scope>
    <source>
        <strain evidence="18">B Co 03.10</strain>
    </source>
</reference>
<dbReference type="AlphaFoldDB" id="A0A1X6XGU7"/>
<dbReference type="GO" id="GO:0000162">
    <property type="term" value="P:L-tryptophan biosynthetic process"/>
    <property type="evidence" value="ECO:0007669"/>
    <property type="project" value="UniProtKB-KW"/>
</dbReference>
<dbReference type="PANTHER" id="PTHR11236:SF46">
    <property type="entry name" value="ANTHRANILATE SYNTHASE COMPONENT 1"/>
    <property type="match status" value="1"/>
</dbReference>
<evidence type="ECO:0000256" key="1">
    <source>
        <dbReference type="ARBA" id="ARBA00001946"/>
    </source>
</evidence>
<evidence type="ECO:0000313" key="18">
    <source>
        <dbReference type="Proteomes" id="UP000196581"/>
    </source>
</evidence>
<evidence type="ECO:0000256" key="13">
    <source>
        <dbReference type="ARBA" id="ARBA00025634"/>
    </source>
</evidence>
<evidence type="ECO:0000256" key="11">
    <source>
        <dbReference type="ARBA" id="ARBA00023141"/>
    </source>
</evidence>
<keyword evidence="7" id="KW-0028">Amino-acid biosynthesis</keyword>
<comment type="pathway">
    <text evidence="2">Amino-acid biosynthesis; L-tryptophan biosynthesis; L-tryptophan from chorismate: step 1/5.</text>
</comment>
<evidence type="ECO:0000256" key="14">
    <source>
        <dbReference type="ARBA" id="ARBA00047683"/>
    </source>
</evidence>
<sequence>MPHWHTDLLQRTGAVMRLTPTREEFRARGSHHRIVPVHTTVLADTETPLTLYRRLAEGRPGGFLLESASQDRWSRYSFVGRGPIATLTEVEGEAVWLGTPPAGLPTGGDPHAALAEALRVLATGPHDSGLPPMVSSFVGYLGWDSVRRFEDLGPGPLPEHPVPELSMSIPGDVAILDHFTSRLTLVANAVNVDGRPDGIDAAYDTAVARIEAMLDDLSAPLVPSLAVHDAPEPEVKARTHPDDYLEAVAAAKRDIVDGEIFQVVLGQRFDAQIDASATDVYRMLRASNPSPYMYLLDVPVAEGAPLTIIGSSPEALVTVSDGTITTHPIAGTRPRGATPDEDRALAAELLADQKERAEHLMLVDLARNDVSKVSAPGSVDVVEFMEIELYSHVMHIVSTVTGHLREGADGLDVLRATFPAGTLSGAPKPRALQIIDRLEPTARGVYGGVVGYLSFTGDLDVAIAIRTGILRDGLLTVSAGAGIVADSDPQAELDECHRKAAAVLRAAAAAHTLRSPVDATAAGDGAEGSA</sequence>
<dbReference type="Gene3D" id="3.60.120.10">
    <property type="entry name" value="Anthranilate synthase"/>
    <property type="match status" value="1"/>
</dbReference>
<evidence type="ECO:0000256" key="10">
    <source>
        <dbReference type="ARBA" id="ARBA00022842"/>
    </source>
</evidence>
<comment type="catalytic activity">
    <reaction evidence="14">
        <text>chorismate + L-glutamine = anthranilate + pyruvate + L-glutamate + H(+)</text>
        <dbReference type="Rhea" id="RHEA:21732"/>
        <dbReference type="ChEBI" id="CHEBI:15361"/>
        <dbReference type="ChEBI" id="CHEBI:15378"/>
        <dbReference type="ChEBI" id="CHEBI:16567"/>
        <dbReference type="ChEBI" id="CHEBI:29748"/>
        <dbReference type="ChEBI" id="CHEBI:29985"/>
        <dbReference type="ChEBI" id="CHEBI:58359"/>
        <dbReference type="EC" id="4.1.3.27"/>
    </reaction>
</comment>
<evidence type="ECO:0000256" key="7">
    <source>
        <dbReference type="ARBA" id="ARBA00022605"/>
    </source>
</evidence>
<name>A0A1X6XGU7_9MICO</name>
<evidence type="ECO:0000259" key="15">
    <source>
        <dbReference type="Pfam" id="PF00425"/>
    </source>
</evidence>
<keyword evidence="9" id="KW-0822">Tryptophan biosynthesis</keyword>
<evidence type="ECO:0000259" key="16">
    <source>
        <dbReference type="Pfam" id="PF04715"/>
    </source>
</evidence>
<keyword evidence="11" id="KW-0057">Aromatic amino acid biosynthesis</keyword>
<evidence type="ECO:0000256" key="5">
    <source>
        <dbReference type="ARBA" id="ARBA00012266"/>
    </source>
</evidence>
<dbReference type="InterPro" id="IPR019999">
    <property type="entry name" value="Anth_synth_I-like"/>
</dbReference>
<comment type="subunit">
    <text evidence="4">Heterotetramer consisting of two non-identical subunits: a beta subunit (TrpG) and a large alpha subunit (TrpE).</text>
</comment>
<dbReference type="PANTHER" id="PTHR11236">
    <property type="entry name" value="AMINOBENZOATE/ANTHRANILATE SYNTHASE"/>
    <property type="match status" value="1"/>
</dbReference>
<organism evidence="17 18">
    <name type="scientific">Brevibacterium yomogidense</name>
    <dbReference type="NCBI Taxonomy" id="946573"/>
    <lineage>
        <taxon>Bacteria</taxon>
        <taxon>Bacillati</taxon>
        <taxon>Actinomycetota</taxon>
        <taxon>Actinomycetes</taxon>
        <taxon>Micrococcales</taxon>
        <taxon>Brevibacteriaceae</taxon>
        <taxon>Brevibacterium</taxon>
    </lineage>
</organism>
<comment type="cofactor">
    <cofactor evidence="1">
        <name>Mg(2+)</name>
        <dbReference type="ChEBI" id="CHEBI:18420"/>
    </cofactor>
</comment>
<dbReference type="InterPro" id="IPR005801">
    <property type="entry name" value="ADC_synthase"/>
</dbReference>
<comment type="similarity">
    <text evidence="3">Belongs to the anthranilate synthase component I family.</text>
</comment>
<dbReference type="InterPro" id="IPR006805">
    <property type="entry name" value="Anth_synth_I_N"/>
</dbReference>
<feature type="domain" description="Chorismate-utilising enzyme C-terminal" evidence="15">
    <location>
        <begin position="242"/>
        <end position="499"/>
    </location>
</feature>
<feature type="domain" description="Anthranilate synthase component I N-terminal" evidence="16">
    <location>
        <begin position="44"/>
        <end position="185"/>
    </location>
</feature>
<dbReference type="InterPro" id="IPR015890">
    <property type="entry name" value="Chorismate_C"/>
</dbReference>
<dbReference type="NCBIfam" id="NF010086">
    <property type="entry name" value="PRK13571.1"/>
    <property type="match status" value="1"/>
</dbReference>
<dbReference type="Proteomes" id="UP000196581">
    <property type="component" value="Unassembled WGS sequence"/>
</dbReference>
<dbReference type="EC" id="4.1.3.27" evidence="5"/>
<dbReference type="Pfam" id="PF00425">
    <property type="entry name" value="Chorismate_bind"/>
    <property type="match status" value="1"/>
</dbReference>
<accession>A0A1X6XGU7</accession>
<evidence type="ECO:0000256" key="8">
    <source>
        <dbReference type="ARBA" id="ARBA00022723"/>
    </source>
</evidence>
<evidence type="ECO:0000256" key="9">
    <source>
        <dbReference type="ARBA" id="ARBA00022822"/>
    </source>
</evidence>
<keyword evidence="10" id="KW-0460">Magnesium</keyword>
<protein>
    <recommendedName>
        <fullName evidence="6">Anthranilate synthase component 1</fullName>
        <ecNumber evidence="5">4.1.3.27</ecNumber>
    </recommendedName>
</protein>
<gene>
    <name evidence="17" type="ORF">FM105_08705</name>
</gene>
<evidence type="ECO:0000256" key="6">
    <source>
        <dbReference type="ARBA" id="ARBA00020653"/>
    </source>
</evidence>
<dbReference type="SUPFAM" id="SSF56322">
    <property type="entry name" value="ADC synthase"/>
    <property type="match status" value="1"/>
</dbReference>
<evidence type="ECO:0000256" key="2">
    <source>
        <dbReference type="ARBA" id="ARBA00004873"/>
    </source>
</evidence>
<evidence type="ECO:0000256" key="4">
    <source>
        <dbReference type="ARBA" id="ARBA00011575"/>
    </source>
</evidence>
<keyword evidence="8" id="KW-0479">Metal-binding</keyword>
<evidence type="ECO:0000256" key="3">
    <source>
        <dbReference type="ARBA" id="ARBA00009562"/>
    </source>
</evidence>
<dbReference type="EMBL" id="FWFF01000014">
    <property type="protein sequence ID" value="SLM98309.1"/>
    <property type="molecule type" value="Genomic_DNA"/>
</dbReference>
<evidence type="ECO:0000313" key="17">
    <source>
        <dbReference type="EMBL" id="SLM98309.1"/>
    </source>
</evidence>
<dbReference type="GO" id="GO:0046872">
    <property type="term" value="F:metal ion binding"/>
    <property type="evidence" value="ECO:0007669"/>
    <property type="project" value="UniProtKB-KW"/>
</dbReference>
<keyword evidence="12 17" id="KW-0456">Lyase</keyword>
<dbReference type="PRINTS" id="PR00095">
    <property type="entry name" value="ANTSNTHASEI"/>
</dbReference>
<comment type="function">
    <text evidence="13">Part of a heterotetrameric complex that catalyzes the two-step biosynthesis of anthranilate, an intermediate in the biosynthesis of L-tryptophan. In the first step, the glutamine-binding beta subunit (TrpG) of anthranilate synthase (AS) provides the glutamine amidotransferase activity which generates ammonia as a substrate that, along with chorismate, is used in the second step, catalyzed by the large alpha subunit of AS (TrpE) to produce anthranilate. In the absence of TrpG, TrpE can synthesize anthranilate directly from chorismate and high concentrations of ammonia.</text>
</comment>